<keyword evidence="3" id="KW-1185">Reference proteome</keyword>
<sequence length="86" mass="9689">MIDLLSSFVYFVNVHWNITAAAQQKKNNNKRAHGKDSSADTAESLTREGGWADYGPPAVRRLRYQPMPKHPPTPSRARAGELNRLE</sequence>
<organism evidence="2 3">
    <name type="scientific">Muraenolepis orangiensis</name>
    <name type="common">Patagonian moray cod</name>
    <dbReference type="NCBI Taxonomy" id="630683"/>
    <lineage>
        <taxon>Eukaryota</taxon>
        <taxon>Metazoa</taxon>
        <taxon>Chordata</taxon>
        <taxon>Craniata</taxon>
        <taxon>Vertebrata</taxon>
        <taxon>Euteleostomi</taxon>
        <taxon>Actinopterygii</taxon>
        <taxon>Neopterygii</taxon>
        <taxon>Teleostei</taxon>
        <taxon>Neoteleostei</taxon>
        <taxon>Acanthomorphata</taxon>
        <taxon>Zeiogadaria</taxon>
        <taxon>Gadariae</taxon>
        <taxon>Gadiformes</taxon>
        <taxon>Muraenolepidoidei</taxon>
        <taxon>Muraenolepididae</taxon>
        <taxon>Muraenolepis</taxon>
    </lineage>
</organism>
<name>A0A9Q0ISQ0_9TELE</name>
<evidence type="ECO:0000256" key="1">
    <source>
        <dbReference type="SAM" id="MobiDB-lite"/>
    </source>
</evidence>
<comment type="caution">
    <text evidence="2">The sequence shown here is derived from an EMBL/GenBank/DDBJ whole genome shotgun (WGS) entry which is preliminary data.</text>
</comment>
<gene>
    <name evidence="2" type="ORF">NHX12_023375</name>
</gene>
<dbReference type="EMBL" id="JANIIK010000039">
    <property type="protein sequence ID" value="KAJ3608845.1"/>
    <property type="molecule type" value="Genomic_DNA"/>
</dbReference>
<evidence type="ECO:0000313" key="3">
    <source>
        <dbReference type="Proteomes" id="UP001148018"/>
    </source>
</evidence>
<dbReference type="AlphaFoldDB" id="A0A9Q0ISQ0"/>
<reference evidence="2" key="1">
    <citation type="submission" date="2022-07" db="EMBL/GenBank/DDBJ databases">
        <title>Chromosome-level genome of Muraenolepis orangiensis.</title>
        <authorList>
            <person name="Kim J."/>
        </authorList>
    </citation>
    <scope>NUCLEOTIDE SEQUENCE</scope>
    <source>
        <strain evidence="2">KU_S4_2022</strain>
        <tissue evidence="2">Muscle</tissue>
    </source>
</reference>
<evidence type="ECO:0000313" key="2">
    <source>
        <dbReference type="EMBL" id="KAJ3608845.1"/>
    </source>
</evidence>
<protein>
    <submittedName>
        <fullName evidence="2">Uncharacterized protein</fullName>
    </submittedName>
</protein>
<feature type="region of interest" description="Disordered" evidence="1">
    <location>
        <begin position="23"/>
        <end position="86"/>
    </location>
</feature>
<proteinExistence type="predicted"/>
<accession>A0A9Q0ISQ0</accession>
<dbReference type="Proteomes" id="UP001148018">
    <property type="component" value="Unassembled WGS sequence"/>
</dbReference>